<evidence type="ECO:0000313" key="1">
    <source>
        <dbReference type="EMBL" id="KAJ8434096.1"/>
    </source>
</evidence>
<dbReference type="EMBL" id="JAKOGI010000499">
    <property type="protein sequence ID" value="KAJ8434096.1"/>
    <property type="molecule type" value="Genomic_DNA"/>
</dbReference>
<comment type="caution">
    <text evidence="1">The sequence shown here is derived from an EMBL/GenBank/DDBJ whole genome shotgun (WGS) entry which is preliminary data.</text>
</comment>
<organism evidence="1 2">
    <name type="scientific">Carnegiea gigantea</name>
    <dbReference type="NCBI Taxonomy" id="171969"/>
    <lineage>
        <taxon>Eukaryota</taxon>
        <taxon>Viridiplantae</taxon>
        <taxon>Streptophyta</taxon>
        <taxon>Embryophyta</taxon>
        <taxon>Tracheophyta</taxon>
        <taxon>Spermatophyta</taxon>
        <taxon>Magnoliopsida</taxon>
        <taxon>eudicotyledons</taxon>
        <taxon>Gunneridae</taxon>
        <taxon>Pentapetalae</taxon>
        <taxon>Caryophyllales</taxon>
        <taxon>Cactineae</taxon>
        <taxon>Cactaceae</taxon>
        <taxon>Cactoideae</taxon>
        <taxon>Echinocereeae</taxon>
        <taxon>Carnegiea</taxon>
    </lineage>
</organism>
<accession>A0A9Q1JZ45</accession>
<dbReference type="PANTHER" id="PTHR36607">
    <property type="entry name" value="1,2-DIHYDROXY-3-KETO-5-METHYLTHIOPENTENE DIOXYGENASE 4"/>
    <property type="match status" value="1"/>
</dbReference>
<name>A0A9Q1JZ45_9CARY</name>
<protein>
    <submittedName>
        <fullName evidence="1">Uncharacterized protein</fullName>
    </submittedName>
</protein>
<dbReference type="Proteomes" id="UP001153076">
    <property type="component" value="Unassembled WGS sequence"/>
</dbReference>
<keyword evidence="2" id="KW-1185">Reference proteome</keyword>
<dbReference type="AlphaFoldDB" id="A0A9Q1JZ45"/>
<sequence>MLPYLVPFGYPNFCTILTQIADWRSTYSWGYIQGIPTKTKTELMILNYCILMLRFATFTRLVIFITTFGWTILIKNIWSTLHIGKDKEPFGFSCQERMGNLNVTVEGELTIFLAFSLSHFVLPYGKGVIRPETFVMAALMASGQQISLAPIVLGYSYHGLGKAISHPNHPGKANINFPNHYLGWVVELFPCLYCRRPDSDYPSNFPSLVCYAGLLVSKLSLPQARHVFKDGRHLSLRARSYRDDSHNERDVIEMRLPDEDFKFLLSIQSFVLPVSVGSELILEPYYPNRDLLANRARDKIFGVVKTTTKTEDLVDVHQLKILSDQDLTRPSKIAYIEDLEKEEDHLKLLIGSVIAFNNVFGQRFTVLDRVEGGNMGREKEKSQSSRKRDKEG</sequence>
<proteinExistence type="predicted"/>
<gene>
    <name evidence="1" type="ORF">Cgig2_005775</name>
</gene>
<reference evidence="1" key="1">
    <citation type="submission" date="2022-04" db="EMBL/GenBank/DDBJ databases">
        <title>Carnegiea gigantea Genome sequencing and assembly v2.</title>
        <authorList>
            <person name="Copetti D."/>
            <person name="Sanderson M.J."/>
            <person name="Burquez A."/>
            <person name="Wojciechowski M.F."/>
        </authorList>
    </citation>
    <scope>NUCLEOTIDE SEQUENCE</scope>
    <source>
        <strain evidence="1">SGP5-SGP5p</strain>
        <tissue evidence="1">Aerial part</tissue>
    </source>
</reference>
<evidence type="ECO:0000313" key="2">
    <source>
        <dbReference type="Proteomes" id="UP001153076"/>
    </source>
</evidence>
<dbReference type="PANTHER" id="PTHR36607:SF20">
    <property type="entry name" value="AMINOTRANSFERASE-LIKE PLANT MOBILE DOMAIN-CONTAINING PROTEIN"/>
    <property type="match status" value="1"/>
</dbReference>